<name>A0AAU9WS67_9CNID</name>
<sequence>RCLRGQNGHRGKYIENVGHRQQQRHIKEIREKAETALWFSETYGLTPKSLSLEDNTGQMINVNFKSQEFNQGNYHCIGCQPNKPYDNLDEEEKEKIRALLFIMDRFSISLEGYHELTQVEKSFPRTYLIESYTKVLDSKWQVTRTPGDAPGAELPFKLLLKHEVRQHNIELPLQNIKVKISGDGTRMSHSSNVFVCSFAIVENGQNYLSSSGNHTIAIIKGKEEYQTLKASLTNVICDVNTTIKEGHIVVDGQKVNLEFFLGGDYKFLLLAMGMKAATSNNSCIWCKILKNDRCNMSLKCTHFQSAELLRIVDSTWSKQPGCHSEPFFTIPVSNVVLDELHLMLRITDQLEEGLIYDITKWDKDDNHKRQKSETHLQEFLVAVRSLGVSLCVYWVGEKLEWTSLLGGEKRILLKKLPDLFHKFLPPERVEVTRQLWMNFRELLDILNKENLTDDDISAFETKAQSWGKQMVNMSGTGPGYSQTIIITPCMHSLVYHVPVMLRNHGSLKMFSGQGVEKKNDDLRRYFHRKINRWDAATNLLLVEKRQEELREEERAKRPYEKRDSLYWMDGGKQKAAKKVARISTSIPSATPTPQAKTESVLKKKKVPDLITLLEQRTGKKMNLKSRKQDLINALLSSDTQPRSE</sequence>
<dbReference type="AlphaFoldDB" id="A0AAU9WS67"/>
<dbReference type="EMBL" id="CALNXJ010000020">
    <property type="protein sequence ID" value="CAH3123727.1"/>
    <property type="molecule type" value="Genomic_DNA"/>
</dbReference>
<keyword evidence="2" id="KW-1185">Reference proteome</keyword>
<gene>
    <name evidence="1" type="ORF">PMEA_00011406</name>
</gene>
<accession>A0AAU9WS67</accession>
<proteinExistence type="predicted"/>
<feature type="non-terminal residue" evidence="1">
    <location>
        <position position="1"/>
    </location>
</feature>
<comment type="caution">
    <text evidence="1">The sequence shown here is derived from an EMBL/GenBank/DDBJ whole genome shotgun (WGS) entry which is preliminary data.</text>
</comment>
<dbReference type="PANTHER" id="PTHR31424:SF3">
    <property type="entry name" value="RING-TYPE DOMAIN-CONTAINING PROTEIN"/>
    <property type="match status" value="1"/>
</dbReference>
<evidence type="ECO:0000313" key="2">
    <source>
        <dbReference type="Proteomes" id="UP001159428"/>
    </source>
</evidence>
<evidence type="ECO:0008006" key="3">
    <source>
        <dbReference type="Google" id="ProtNLM"/>
    </source>
</evidence>
<reference evidence="1 2" key="1">
    <citation type="submission" date="2022-05" db="EMBL/GenBank/DDBJ databases">
        <authorList>
            <consortium name="Genoscope - CEA"/>
            <person name="William W."/>
        </authorList>
    </citation>
    <scope>NUCLEOTIDE SEQUENCE [LARGE SCALE GENOMIC DNA]</scope>
</reference>
<organism evidence="1 2">
    <name type="scientific">Pocillopora meandrina</name>
    <dbReference type="NCBI Taxonomy" id="46732"/>
    <lineage>
        <taxon>Eukaryota</taxon>
        <taxon>Metazoa</taxon>
        <taxon>Cnidaria</taxon>
        <taxon>Anthozoa</taxon>
        <taxon>Hexacorallia</taxon>
        <taxon>Scleractinia</taxon>
        <taxon>Astrocoeniina</taxon>
        <taxon>Pocilloporidae</taxon>
        <taxon>Pocillopora</taxon>
    </lineage>
</organism>
<dbReference type="Proteomes" id="UP001159428">
    <property type="component" value="Unassembled WGS sequence"/>
</dbReference>
<protein>
    <recommendedName>
        <fullName evidence="3">SAP domain-containing protein</fullName>
    </recommendedName>
</protein>
<dbReference type="PANTHER" id="PTHR31424">
    <property type="entry name" value="PROTEIN CBG23806"/>
    <property type="match status" value="1"/>
</dbReference>
<evidence type="ECO:0000313" key="1">
    <source>
        <dbReference type="EMBL" id="CAH3123727.1"/>
    </source>
</evidence>